<gene>
    <name evidence="1" type="ORF">SAMN02982929_00993</name>
    <name evidence="2" type="ORF">SAMN05216506_1011076</name>
</gene>
<name>A0A1H5VWT7_9PSEU</name>
<reference evidence="3 4" key="2">
    <citation type="submission" date="2016-10" db="EMBL/GenBank/DDBJ databases">
        <authorList>
            <person name="Varghese N."/>
            <person name="Submissions S."/>
        </authorList>
    </citation>
    <scope>NUCLEOTIDE SEQUENCE [LARGE SCALE GENOMIC DNA]</scope>
    <source>
        <strain evidence="4">ATCC 20501</strain>
        <strain evidence="2 3">CGMCC 4.3529</strain>
    </source>
</reference>
<dbReference type="Proteomes" id="UP000199690">
    <property type="component" value="Unassembled WGS sequence"/>
</dbReference>
<dbReference type="Proteomes" id="UP000236729">
    <property type="component" value="Unassembled WGS sequence"/>
</dbReference>
<accession>A0A1I1K8R0</accession>
<evidence type="ECO:0000313" key="3">
    <source>
        <dbReference type="Proteomes" id="UP000199690"/>
    </source>
</evidence>
<evidence type="ECO:0000313" key="4">
    <source>
        <dbReference type="Proteomes" id="UP000236729"/>
    </source>
</evidence>
<keyword evidence="3" id="KW-1185">Reference proteome</keyword>
<reference evidence="1" key="1">
    <citation type="submission" date="2016-10" db="EMBL/GenBank/DDBJ databases">
        <authorList>
            <person name="de Groot N.N."/>
        </authorList>
    </citation>
    <scope>NUCLEOTIDE SEQUENCE [LARGE SCALE GENOMIC DNA]</scope>
    <source>
        <strain evidence="1">ATCC 20501</strain>
    </source>
</reference>
<organism evidence="1 4">
    <name type="scientific">Saccharopolyspora kobensis</name>
    <dbReference type="NCBI Taxonomy" id="146035"/>
    <lineage>
        <taxon>Bacteria</taxon>
        <taxon>Bacillati</taxon>
        <taxon>Actinomycetota</taxon>
        <taxon>Actinomycetes</taxon>
        <taxon>Pseudonocardiales</taxon>
        <taxon>Pseudonocardiaceae</taxon>
        <taxon>Saccharopolyspora</taxon>
    </lineage>
</organism>
<evidence type="ECO:0000313" key="1">
    <source>
        <dbReference type="EMBL" id="SEF91027.1"/>
    </source>
</evidence>
<sequence>MGDVRHVRFQAAASDQDGRYPGVFGLVNGLARDGRLTEAQEAFRRTANDWYEANCTDPSSVDPTVYDHPGATAWFKSSAVHLIDRVAGHLAILDAHRVGWVGLESLDPGRIRYEDAHQVVAVASQGQVSLRRAR</sequence>
<evidence type="ECO:0000313" key="2">
    <source>
        <dbReference type="EMBL" id="SFC56672.1"/>
    </source>
</evidence>
<dbReference type="EMBL" id="FOME01000001">
    <property type="protein sequence ID" value="SFC56672.1"/>
    <property type="molecule type" value="Genomic_DNA"/>
</dbReference>
<accession>A0A1H5VWT7</accession>
<proteinExistence type="predicted"/>
<dbReference type="EMBL" id="FNVB01000002">
    <property type="protein sequence ID" value="SEF91027.1"/>
    <property type="molecule type" value="Genomic_DNA"/>
</dbReference>
<protein>
    <submittedName>
        <fullName evidence="1">Uncharacterized protein</fullName>
    </submittedName>
</protein>
<dbReference type="AlphaFoldDB" id="A0A1H5VWT7"/>
<dbReference type="RefSeq" id="WP_093346677.1">
    <property type="nucleotide sequence ID" value="NZ_FOME01000001.1"/>
</dbReference>